<evidence type="ECO:0000313" key="3">
    <source>
        <dbReference type="Proteomes" id="UP000059188"/>
    </source>
</evidence>
<organism evidence="2 3">
    <name type="scientific">Thanatephorus cucumeris (strain AG1-IB / isolate 7/3/14)</name>
    <name type="common">Lettuce bottom rot fungus</name>
    <name type="synonym">Rhizoctonia solani</name>
    <dbReference type="NCBI Taxonomy" id="1108050"/>
    <lineage>
        <taxon>Eukaryota</taxon>
        <taxon>Fungi</taxon>
        <taxon>Dikarya</taxon>
        <taxon>Basidiomycota</taxon>
        <taxon>Agaricomycotina</taxon>
        <taxon>Agaricomycetes</taxon>
        <taxon>Cantharellales</taxon>
        <taxon>Ceratobasidiaceae</taxon>
        <taxon>Rhizoctonia</taxon>
        <taxon>Rhizoctonia solani AG-1</taxon>
    </lineage>
</organism>
<keyword evidence="1" id="KW-0472">Membrane</keyword>
<gene>
    <name evidence="2" type="ORF">RSOLAG1IB_04467</name>
</gene>
<dbReference type="STRING" id="1108050.A0A0B7FZW6"/>
<evidence type="ECO:0000313" key="2">
    <source>
        <dbReference type="EMBL" id="CEL61717.1"/>
    </source>
</evidence>
<keyword evidence="1" id="KW-1133">Transmembrane helix</keyword>
<sequence>MRSAWGVVQIILVTYLVSIVIPNTIIQSYPTTLCSLPLLSKYHPHCVIPDEHITTPDFVTLAGLQSRMEYVMKHTADSSKVAVDIKDSEMALGDLGTLIKQSNIAGKDTLGRDISHFTNEAKSASGNLQRFGTHV</sequence>
<proteinExistence type="predicted"/>
<feature type="transmembrane region" description="Helical" evidence="1">
    <location>
        <begin position="6"/>
        <end position="26"/>
    </location>
</feature>
<evidence type="ECO:0000256" key="1">
    <source>
        <dbReference type="SAM" id="Phobius"/>
    </source>
</evidence>
<name>A0A0B7FZW6_THACB</name>
<protein>
    <submittedName>
        <fullName evidence="2">Uncharacterized protein</fullName>
    </submittedName>
</protein>
<dbReference type="AlphaFoldDB" id="A0A0B7FZW6"/>
<dbReference type="EMBL" id="LN679105">
    <property type="protein sequence ID" value="CEL61717.1"/>
    <property type="molecule type" value="Genomic_DNA"/>
</dbReference>
<dbReference type="OrthoDB" id="4179406at2759"/>
<keyword evidence="1" id="KW-0812">Transmembrane</keyword>
<keyword evidence="3" id="KW-1185">Reference proteome</keyword>
<accession>A0A0B7FZW6</accession>
<reference evidence="2 3" key="1">
    <citation type="submission" date="2014-11" db="EMBL/GenBank/DDBJ databases">
        <authorList>
            <person name="Wibberg Daniel"/>
        </authorList>
    </citation>
    <scope>NUCLEOTIDE SEQUENCE [LARGE SCALE GENOMIC DNA]</scope>
    <source>
        <strain evidence="2">Rhizoctonia solani AG1-IB 7/3/14</strain>
    </source>
</reference>
<dbReference type="Proteomes" id="UP000059188">
    <property type="component" value="Unassembled WGS sequence"/>
</dbReference>